<dbReference type="EMBL" id="KB909454">
    <property type="protein sequence ID" value="EOB12111.1"/>
    <property type="molecule type" value="Genomic_DNA"/>
</dbReference>
<accession>R0KN72</accession>
<organism evidence="1 2">
    <name type="scientific">Nosema bombycis (strain CQ1 / CVCC 102059)</name>
    <name type="common">Microsporidian parasite</name>
    <name type="synonym">Pebrine of silkworm</name>
    <dbReference type="NCBI Taxonomy" id="578461"/>
    <lineage>
        <taxon>Eukaryota</taxon>
        <taxon>Fungi</taxon>
        <taxon>Fungi incertae sedis</taxon>
        <taxon>Microsporidia</taxon>
        <taxon>Nosematidae</taxon>
        <taxon>Nosema</taxon>
    </lineage>
</organism>
<reference evidence="1 2" key="1">
    <citation type="journal article" date="2013" name="BMC Genomics">
        <title>Comparative genomics of parasitic silkworm microsporidia reveal an association between genome expansion and host adaptation.</title>
        <authorList>
            <person name="Pan G."/>
            <person name="Xu J."/>
            <person name="Li T."/>
            <person name="Xia Q."/>
            <person name="Liu S.L."/>
            <person name="Zhang G."/>
            <person name="Li S."/>
            <person name="Li C."/>
            <person name="Liu H."/>
            <person name="Yang L."/>
            <person name="Liu T."/>
            <person name="Zhang X."/>
            <person name="Wu Z."/>
            <person name="Fan W."/>
            <person name="Dang X."/>
            <person name="Xiang H."/>
            <person name="Tao M."/>
            <person name="Li Y."/>
            <person name="Hu J."/>
            <person name="Li Z."/>
            <person name="Lin L."/>
            <person name="Luo J."/>
            <person name="Geng L."/>
            <person name="Wang L."/>
            <person name="Long M."/>
            <person name="Wan Y."/>
            <person name="He N."/>
            <person name="Zhang Z."/>
            <person name="Lu C."/>
            <person name="Keeling P.J."/>
            <person name="Wang J."/>
            <person name="Xiang Z."/>
            <person name="Zhou Z."/>
        </authorList>
    </citation>
    <scope>NUCLEOTIDE SEQUENCE [LARGE SCALE GENOMIC DNA]</scope>
    <source>
        <strain evidence="2">CQ1 / CVCC 102059</strain>
    </source>
</reference>
<dbReference type="AlphaFoldDB" id="R0KN72"/>
<protein>
    <submittedName>
        <fullName evidence="1">Uncharacterized protein</fullName>
    </submittedName>
</protein>
<evidence type="ECO:0000313" key="2">
    <source>
        <dbReference type="Proteomes" id="UP000016927"/>
    </source>
</evidence>
<dbReference type="OrthoDB" id="10591587at2759"/>
<gene>
    <name evidence="1" type="ORF">NBO_547g0003</name>
</gene>
<keyword evidence="2" id="KW-1185">Reference proteome</keyword>
<dbReference type="VEuPathDB" id="MicrosporidiaDB:NBO_547g0003"/>
<evidence type="ECO:0000313" key="1">
    <source>
        <dbReference type="EMBL" id="EOB12111.1"/>
    </source>
</evidence>
<dbReference type="HOGENOM" id="CLU_809157_0_0_1"/>
<sequence>MHVVIDLYNVEIDLEKLKSFYASFPTQNWNLVVLKFGKEEIFSMLNKTNKTQSNPKNKGELQTQLSHFGLIYTYSREYNISLIRTSSSIDIVFDKFYSMTIDTDLLENALYELIAKLHGYEACECSGFTVKDKEGNKLKPKEVIYIQNKSGVVFPKSLTYYKPKFDKKQVKSLTNQFNVYCPSPILKSILSNGSLNFVNDGVLNTLSFADSKYFLNTSNLEKVEMYSLERKKIDEIEDWLKKNKNKFASSLHKTYIDKKLDSFSFKALKKAVSKDIDYLQKFFTIVPVFNDERDACTNQIIKSITRLTKNEKVKKETDYLTIKKKNLIERTPILSLKEWEKNA</sequence>
<name>R0KN72_NOSB1</name>
<dbReference type="OMA" id="QERRYID"/>
<dbReference type="Proteomes" id="UP000016927">
    <property type="component" value="Unassembled WGS sequence"/>
</dbReference>
<proteinExistence type="predicted"/>